<evidence type="ECO:0000259" key="8">
    <source>
        <dbReference type="Pfam" id="PF01948"/>
    </source>
</evidence>
<dbReference type="InterPro" id="IPR020545">
    <property type="entry name" value="Asp_carbamoyltransf_reg_N"/>
</dbReference>
<sequence>MTITRTVEGLKNGTVIDHIPAGQGLRILRLFKLAELGERVNVGFNLSSRHMGAKDLIKVENVELTEAQANELALFAPKATVNVIRDSEVVKKHKLAMPATIEGIFACPNSNCISHVEPVDSFFYVSEQTNDIKLKCKYCEKGFSKDIVTAVE</sequence>
<dbReference type="EMBL" id="LQQU01000022">
    <property type="protein sequence ID" value="KZE32456.1"/>
    <property type="molecule type" value="Genomic_DNA"/>
</dbReference>
<evidence type="ECO:0000313" key="10">
    <source>
        <dbReference type="EMBL" id="KZE32456.1"/>
    </source>
</evidence>
<dbReference type="InterPro" id="IPR020542">
    <property type="entry name" value="Asp_carbamoyltrfase_reg_C"/>
</dbReference>
<dbReference type="NCBIfam" id="TIGR00240">
    <property type="entry name" value="ATCase_reg"/>
    <property type="match status" value="1"/>
</dbReference>
<feature type="binding site" evidence="7">
    <location>
        <position position="107"/>
    </location>
    <ligand>
        <name>Zn(2+)</name>
        <dbReference type="ChEBI" id="CHEBI:29105"/>
    </ligand>
</feature>
<comment type="function">
    <text evidence="1 7">Involved in allosteric regulation of aspartate carbamoyltransferase.</text>
</comment>
<dbReference type="Pfam" id="PF02748">
    <property type="entry name" value="PyrI_C"/>
    <property type="match status" value="1"/>
</dbReference>
<feature type="domain" description="Aspartate carbamoyltransferase regulatory subunit C-terminal" evidence="9">
    <location>
        <begin position="100"/>
        <end position="148"/>
    </location>
</feature>
<gene>
    <name evidence="7" type="primary">pyrI</name>
    <name evidence="10" type="ORF">AVW16_11690</name>
</gene>
<evidence type="ECO:0000256" key="4">
    <source>
        <dbReference type="ARBA" id="ARBA00022723"/>
    </source>
</evidence>
<feature type="binding site" evidence="7">
    <location>
        <position position="139"/>
    </location>
    <ligand>
        <name>Zn(2+)</name>
        <dbReference type="ChEBI" id="CHEBI:29105"/>
    </ligand>
</feature>
<keyword evidence="10" id="KW-0808">Transferase</keyword>
<evidence type="ECO:0000256" key="3">
    <source>
        <dbReference type="ARBA" id="ARBA00021764"/>
    </source>
</evidence>
<keyword evidence="5 7" id="KW-0862">Zinc</keyword>
<comment type="similarity">
    <text evidence="2 7">Belongs to the PyrI family.</text>
</comment>
<dbReference type="SUPFAM" id="SSF54893">
    <property type="entry name" value="Aspartate carbamoyltransferase, Regulatory-chain, N-terminal domain"/>
    <property type="match status" value="1"/>
</dbReference>
<keyword evidence="4 7" id="KW-0479">Metal-binding</keyword>
<organism evidence="10 11">
    <name type="scientific">Crenobacter luteus</name>
    <dbReference type="NCBI Taxonomy" id="1452487"/>
    <lineage>
        <taxon>Bacteria</taxon>
        <taxon>Pseudomonadati</taxon>
        <taxon>Pseudomonadota</taxon>
        <taxon>Betaproteobacteria</taxon>
        <taxon>Neisseriales</taxon>
        <taxon>Neisseriaceae</taxon>
        <taxon>Crenobacter</taxon>
    </lineage>
</organism>
<feature type="binding site" evidence="7">
    <location>
        <position position="112"/>
    </location>
    <ligand>
        <name>Zn(2+)</name>
        <dbReference type="ChEBI" id="CHEBI:29105"/>
    </ligand>
</feature>
<dbReference type="HAMAP" id="MF_00002">
    <property type="entry name" value="Asp_carb_tr_reg"/>
    <property type="match status" value="1"/>
</dbReference>
<dbReference type="Pfam" id="PF01948">
    <property type="entry name" value="PyrI"/>
    <property type="match status" value="1"/>
</dbReference>
<dbReference type="STRING" id="1452487.AVW16_11690"/>
<evidence type="ECO:0000256" key="7">
    <source>
        <dbReference type="HAMAP-Rule" id="MF_00002"/>
    </source>
</evidence>
<dbReference type="PANTHER" id="PTHR35805">
    <property type="entry name" value="ASPARTATE CARBAMOYLTRANSFERASE REGULATORY CHAIN"/>
    <property type="match status" value="1"/>
</dbReference>
<dbReference type="GO" id="GO:0006207">
    <property type="term" value="P:'de novo' pyrimidine nucleobase biosynthetic process"/>
    <property type="evidence" value="ECO:0007669"/>
    <property type="project" value="InterPro"/>
</dbReference>
<dbReference type="InterPro" id="IPR002801">
    <property type="entry name" value="Asp_carbamoylTrfase_reg"/>
</dbReference>
<dbReference type="GO" id="GO:0046872">
    <property type="term" value="F:metal ion binding"/>
    <property type="evidence" value="ECO:0007669"/>
    <property type="project" value="UniProtKB-KW"/>
</dbReference>
<keyword evidence="6 7" id="KW-0665">Pyrimidine biosynthesis</keyword>
<dbReference type="Proteomes" id="UP000076625">
    <property type="component" value="Unassembled WGS sequence"/>
</dbReference>
<dbReference type="OrthoDB" id="5599321at2"/>
<evidence type="ECO:0000256" key="2">
    <source>
        <dbReference type="ARBA" id="ARBA00010498"/>
    </source>
</evidence>
<dbReference type="PANTHER" id="PTHR35805:SF1">
    <property type="entry name" value="ASPARTATE CARBAMOYLTRANSFERASE REGULATORY CHAIN"/>
    <property type="match status" value="1"/>
</dbReference>
<keyword evidence="11" id="KW-1185">Reference proteome</keyword>
<proteinExistence type="inferred from homology"/>
<comment type="caution">
    <text evidence="10">The sequence shown here is derived from an EMBL/GenBank/DDBJ whole genome shotgun (WGS) entry which is preliminary data.</text>
</comment>
<dbReference type="GO" id="GO:0009347">
    <property type="term" value="C:aspartate carbamoyltransferase complex"/>
    <property type="evidence" value="ECO:0007669"/>
    <property type="project" value="InterPro"/>
</dbReference>
<evidence type="ECO:0000256" key="6">
    <source>
        <dbReference type="ARBA" id="ARBA00022975"/>
    </source>
</evidence>
<evidence type="ECO:0000256" key="1">
    <source>
        <dbReference type="ARBA" id="ARBA00002565"/>
    </source>
</evidence>
<feature type="domain" description="Aspartate carbamoyltransferase regulatory subunit N-terminal" evidence="8">
    <location>
        <begin position="6"/>
        <end position="95"/>
    </location>
</feature>
<dbReference type="RefSeq" id="WP_066612256.1">
    <property type="nucleotide sequence ID" value="NZ_LQQU01000022.1"/>
</dbReference>
<comment type="cofactor">
    <cofactor evidence="7">
        <name>Zn(2+)</name>
        <dbReference type="ChEBI" id="CHEBI:29105"/>
    </cofactor>
    <text evidence="7">Binds 1 zinc ion per subunit.</text>
</comment>
<reference evidence="11" key="1">
    <citation type="submission" date="2016-01" db="EMBL/GenBank/DDBJ databases">
        <title>Draft genome of Chromobacterium sp. F49.</title>
        <authorList>
            <person name="Hong K.W."/>
        </authorList>
    </citation>
    <scope>NUCLEOTIDE SEQUENCE [LARGE SCALE GENOMIC DNA]</scope>
    <source>
        <strain evidence="11">CN10</strain>
    </source>
</reference>
<dbReference type="SUPFAM" id="SSF57825">
    <property type="entry name" value="Aspartate carbamoyltransferase, Regulatory-chain, C-terminal domain"/>
    <property type="match status" value="1"/>
</dbReference>
<dbReference type="GO" id="GO:0006221">
    <property type="term" value="P:pyrimidine nucleotide biosynthetic process"/>
    <property type="evidence" value="ECO:0007669"/>
    <property type="project" value="UniProtKB-UniRule"/>
</dbReference>
<dbReference type="InterPro" id="IPR036792">
    <property type="entry name" value="Asp_carbatrfase_reg_C_sf"/>
</dbReference>
<evidence type="ECO:0000259" key="9">
    <source>
        <dbReference type="Pfam" id="PF02748"/>
    </source>
</evidence>
<name>A0A163CHM8_9NEIS</name>
<feature type="binding site" evidence="7">
    <location>
        <position position="136"/>
    </location>
    <ligand>
        <name>Zn(2+)</name>
        <dbReference type="ChEBI" id="CHEBI:29105"/>
    </ligand>
</feature>
<dbReference type="Gene3D" id="2.30.30.20">
    <property type="entry name" value="Aspartate carbamoyltransferase regulatory subunit, C-terminal domain"/>
    <property type="match status" value="1"/>
</dbReference>
<protein>
    <recommendedName>
        <fullName evidence="3 7">Aspartate carbamoyltransferase regulatory chain</fullName>
    </recommendedName>
</protein>
<dbReference type="AlphaFoldDB" id="A0A163CHM8"/>
<dbReference type="InterPro" id="IPR036793">
    <property type="entry name" value="Asp_carbatrfase_reg_N_sf"/>
</dbReference>
<evidence type="ECO:0000256" key="5">
    <source>
        <dbReference type="ARBA" id="ARBA00022833"/>
    </source>
</evidence>
<dbReference type="Gene3D" id="3.30.70.140">
    <property type="entry name" value="Aspartate carbamoyltransferase regulatory subunit, N-terminal domain"/>
    <property type="match status" value="1"/>
</dbReference>
<comment type="subunit">
    <text evidence="7">Contains catalytic and regulatory chains.</text>
</comment>
<accession>A0A163CHM8</accession>
<dbReference type="GO" id="GO:0016740">
    <property type="term" value="F:transferase activity"/>
    <property type="evidence" value="ECO:0007669"/>
    <property type="project" value="UniProtKB-KW"/>
</dbReference>
<evidence type="ECO:0000313" key="11">
    <source>
        <dbReference type="Proteomes" id="UP000076625"/>
    </source>
</evidence>